<dbReference type="SUPFAM" id="SSF69279">
    <property type="entry name" value="Phage tail proteins"/>
    <property type="match status" value="1"/>
</dbReference>
<evidence type="ECO:0000313" key="3">
    <source>
        <dbReference type="Proteomes" id="UP001236663"/>
    </source>
</evidence>
<dbReference type="InterPro" id="IPR037026">
    <property type="entry name" value="Vgr_OB-fold_dom_sf"/>
</dbReference>
<dbReference type="InterPro" id="IPR006533">
    <property type="entry name" value="T6SS_Vgr_RhsGE"/>
</dbReference>
<evidence type="ECO:0000313" key="2">
    <source>
        <dbReference type="EMBL" id="MDN3689961.1"/>
    </source>
</evidence>
<dbReference type="Gene3D" id="2.40.50.230">
    <property type="entry name" value="Gp5 N-terminal domain"/>
    <property type="match status" value="1"/>
</dbReference>
<keyword evidence="3" id="KW-1185">Reference proteome</keyword>
<gene>
    <name evidence="2" type="primary">vgrG</name>
    <name evidence="2" type="ORF">QWZ15_19210</name>
</gene>
<protein>
    <submittedName>
        <fullName evidence="2">Type VI secretion system tip protein VgrG</fullName>
    </submittedName>
</protein>
<sequence length="581" mass="63468">MPNNDVIQTGRSSDLVTLELLVQGQSVPGTVQIQSVSIQREINRIPYARLTLIDGDVARRDFPLSNEETFLPGNEVEILCGYHNDNSRVFKGVITNHKLRIRDGRQQLVMDCRDKAYKMTQGRKSGYYYDQADSDLMEVLIQRNELEAEVESTHYTHPELIQYQCSDWDFLVTRAQANGRVVQVEDGKVKVNRPDVGQRPLETATFGANILEFDAEMDGRNQFSTVASYGWNTTDQGMVKIEGADPGVSLNGNISAENLSERMGAGPLELRNGGRVSETSLQDWADANWLIRQLAKIRGRVKFQGIPQVLPGKLIELSGVGDRFSGTAYVSGVQHQISAGNWTVDVQFGLDPEWFSEANPIHTQPASGLYAAVKGLQIGKVSQLEDDPDGEERIMVTLPVINEEEQGIWCRLACLDAGQERGFVFRPEIDDEVIVGFINEDPNQAVVLGSLFSSSNASPFPGTNDNHKKGYVSRAGIKITIDDELGALSLEMPSGKTLLLDDDGDQVTLKDDHGNTVVMDSGGMVFESSGDITIKSSGDLSLEGSNVKIMAQAEFSAEGSAGSTLSSSATTTVKGALIQIN</sequence>
<dbReference type="Pfam" id="PF04717">
    <property type="entry name" value="Phage_base_V"/>
    <property type="match status" value="1"/>
</dbReference>
<evidence type="ECO:0000259" key="1">
    <source>
        <dbReference type="Pfam" id="PF04717"/>
    </source>
</evidence>
<dbReference type="EMBL" id="JAUFQS010000047">
    <property type="protein sequence ID" value="MDN3689961.1"/>
    <property type="molecule type" value="Genomic_DNA"/>
</dbReference>
<name>A0ABT8CC50_9BACT</name>
<comment type="caution">
    <text evidence="2">The sequence shown here is derived from an EMBL/GenBank/DDBJ whole genome shotgun (WGS) entry which is preliminary data.</text>
</comment>
<dbReference type="Proteomes" id="UP001236663">
    <property type="component" value="Unassembled WGS sequence"/>
</dbReference>
<feature type="domain" description="Gp5/Type VI secretion system Vgr protein OB-fold" evidence="1">
    <location>
        <begin position="378"/>
        <end position="452"/>
    </location>
</feature>
<accession>A0ABT8CC50</accession>
<proteinExistence type="predicted"/>
<organism evidence="2 3">
    <name type="scientific">Cyclobacterium jeungdonense</name>
    <dbReference type="NCBI Taxonomy" id="708087"/>
    <lineage>
        <taxon>Bacteria</taxon>
        <taxon>Pseudomonadati</taxon>
        <taxon>Bacteroidota</taxon>
        <taxon>Cytophagia</taxon>
        <taxon>Cytophagales</taxon>
        <taxon>Cyclobacteriaceae</taxon>
        <taxon>Cyclobacterium</taxon>
    </lineage>
</organism>
<reference evidence="3" key="1">
    <citation type="journal article" date="2019" name="Int. J. Syst. Evol. Microbiol.">
        <title>The Global Catalogue of Microorganisms (GCM) 10K type strain sequencing project: providing services to taxonomists for standard genome sequencing and annotation.</title>
        <authorList>
            <consortium name="The Broad Institute Genomics Platform"/>
            <consortium name="The Broad Institute Genome Sequencing Center for Infectious Disease"/>
            <person name="Wu L."/>
            <person name="Ma J."/>
        </authorList>
    </citation>
    <scope>NUCLEOTIDE SEQUENCE [LARGE SCALE GENOMIC DNA]</scope>
    <source>
        <strain evidence="3">CECT 7706</strain>
    </source>
</reference>
<dbReference type="SUPFAM" id="SSF69255">
    <property type="entry name" value="gp5 N-terminal domain-like"/>
    <property type="match status" value="1"/>
</dbReference>
<dbReference type="InterPro" id="IPR006531">
    <property type="entry name" value="Gp5/Vgr_OB"/>
</dbReference>
<dbReference type="NCBIfam" id="TIGR01646">
    <property type="entry name" value="vgr_GE"/>
    <property type="match status" value="1"/>
</dbReference>
<dbReference type="RefSeq" id="WP_163383510.1">
    <property type="nucleotide sequence ID" value="NZ_JAUFQS010000047.1"/>
</dbReference>